<evidence type="ECO:0000259" key="2">
    <source>
        <dbReference type="Pfam" id="PF00076"/>
    </source>
</evidence>
<reference evidence="3" key="1">
    <citation type="submission" date="2016-09" db="EMBL/GenBank/DDBJ databases">
        <authorList>
            <person name="Hebert L."/>
            <person name="Moumen B."/>
        </authorList>
    </citation>
    <scope>NUCLEOTIDE SEQUENCE [LARGE SCALE GENOMIC DNA]</scope>
    <source>
        <strain evidence="3">OVI</strain>
    </source>
</reference>
<evidence type="ECO:0000313" key="3">
    <source>
        <dbReference type="EMBL" id="SCU70818.1"/>
    </source>
</evidence>
<feature type="domain" description="RRM" evidence="2">
    <location>
        <begin position="100"/>
        <end position="156"/>
    </location>
</feature>
<accession>A0A1G4IFD1</accession>
<dbReference type="GO" id="GO:0003723">
    <property type="term" value="F:RNA binding"/>
    <property type="evidence" value="ECO:0007669"/>
    <property type="project" value="InterPro"/>
</dbReference>
<keyword evidence="4" id="KW-1185">Reference proteome</keyword>
<evidence type="ECO:0000313" key="4">
    <source>
        <dbReference type="Proteomes" id="UP000195570"/>
    </source>
</evidence>
<gene>
    <name evidence="3" type="ORF">TEOVI_000239300</name>
</gene>
<dbReference type="CDD" id="cd00590">
    <property type="entry name" value="RRM_SF"/>
    <property type="match status" value="1"/>
</dbReference>
<dbReference type="Proteomes" id="UP000195570">
    <property type="component" value="Unassembled WGS sequence"/>
</dbReference>
<name>A0A1G4IFD1_TRYEQ</name>
<dbReference type="RefSeq" id="XP_067081577.1">
    <property type="nucleotide sequence ID" value="XM_067225476.1"/>
</dbReference>
<dbReference type="InterPro" id="IPR000504">
    <property type="entry name" value="RRM_dom"/>
</dbReference>
<dbReference type="Pfam" id="PF00076">
    <property type="entry name" value="RRM_1"/>
    <property type="match status" value="1"/>
</dbReference>
<feature type="region of interest" description="Disordered" evidence="1">
    <location>
        <begin position="49"/>
        <end position="86"/>
    </location>
</feature>
<comment type="caution">
    <text evidence="3">The sequence shown here is derived from an EMBL/GenBank/DDBJ whole genome shotgun (WGS) entry which is preliminary data.</text>
</comment>
<organism evidence="3 4">
    <name type="scientific">Trypanosoma equiperdum</name>
    <dbReference type="NCBI Taxonomy" id="5694"/>
    <lineage>
        <taxon>Eukaryota</taxon>
        <taxon>Discoba</taxon>
        <taxon>Euglenozoa</taxon>
        <taxon>Kinetoplastea</taxon>
        <taxon>Metakinetoplastina</taxon>
        <taxon>Trypanosomatida</taxon>
        <taxon>Trypanosomatidae</taxon>
        <taxon>Trypanosoma</taxon>
    </lineage>
</organism>
<proteinExistence type="predicted"/>
<dbReference type="GeneID" id="92376333"/>
<dbReference type="EMBL" id="CZPT02001525">
    <property type="protein sequence ID" value="SCU70818.1"/>
    <property type="molecule type" value="Genomic_DNA"/>
</dbReference>
<dbReference type="VEuPathDB" id="TriTrypDB:TEOVI_000239300"/>
<protein>
    <recommendedName>
        <fullName evidence="2">RRM domain-containing protein</fullName>
    </recommendedName>
</protein>
<sequence length="219" mass="24904">MGKRDLEKERQIELAAIWGAEVDGENRFPRRRGLSGKRSTGASCLPVGVSVEDVDEVPSDLGSETRSEECNNAKSDIKKKKAGKDRKTNSTYRLHCFVGPGTERNDVRTVFEAYEPKVELRTSQQGSLLNKTHFAVLTFRNKAMALHAVKVLDGTNQYDRLGVRKLKLGLMLSRKEHSKIRQKLRKRMREDHERRLAEEVSEEAEFVKKFIESYVPSAG</sequence>
<dbReference type="AlphaFoldDB" id="A0A1G4IFD1"/>
<evidence type="ECO:0000256" key="1">
    <source>
        <dbReference type="SAM" id="MobiDB-lite"/>
    </source>
</evidence>
<dbReference type="SUPFAM" id="SSF54928">
    <property type="entry name" value="RNA-binding domain, RBD"/>
    <property type="match status" value="1"/>
</dbReference>
<dbReference type="InterPro" id="IPR035979">
    <property type="entry name" value="RBD_domain_sf"/>
</dbReference>